<dbReference type="InterPro" id="IPR017941">
    <property type="entry name" value="Rieske_2Fe-2S"/>
</dbReference>
<evidence type="ECO:0000256" key="2">
    <source>
        <dbReference type="ARBA" id="ARBA00022723"/>
    </source>
</evidence>
<keyword evidence="2" id="KW-0479">Metal-binding</keyword>
<dbReference type="PANTHER" id="PTHR21496:SF23">
    <property type="entry name" value="3-PHENYLPROPIONATE_CINNAMIC ACID DIOXYGENASE FERREDOXIN SUBUNIT"/>
    <property type="match status" value="1"/>
</dbReference>
<keyword evidence="6" id="KW-0560">Oxidoreductase</keyword>
<keyword evidence="1" id="KW-0001">2Fe-2S</keyword>
<dbReference type="GO" id="GO:0004497">
    <property type="term" value="F:monooxygenase activity"/>
    <property type="evidence" value="ECO:0007669"/>
    <property type="project" value="UniProtKB-ARBA"/>
</dbReference>
<dbReference type="GO" id="GO:0051537">
    <property type="term" value="F:2 iron, 2 sulfur cluster binding"/>
    <property type="evidence" value="ECO:0007669"/>
    <property type="project" value="UniProtKB-KW"/>
</dbReference>
<name>A0A975S677_9MICC</name>
<evidence type="ECO:0000256" key="1">
    <source>
        <dbReference type="ARBA" id="ARBA00022714"/>
    </source>
</evidence>
<dbReference type="EC" id="1.14.12.19" evidence="6"/>
<evidence type="ECO:0000256" key="3">
    <source>
        <dbReference type="ARBA" id="ARBA00023004"/>
    </source>
</evidence>
<accession>A0A975S677</accession>
<sequence>MSEAINLGSMDDIDEGEAKVVSGAENGTGEDIAVFHAEDGNFYALDDNCTHETASLADGWIEGTEVECPVHSAKFCLKSGTALCMPATIAARTHKVVVEDGEVLLYPNTSAVPASA</sequence>
<proteinExistence type="predicted"/>
<dbReference type="PROSITE" id="PS51296">
    <property type="entry name" value="RIESKE"/>
    <property type="match status" value="1"/>
</dbReference>
<dbReference type="AlphaFoldDB" id="A0A975S677"/>
<dbReference type="GO" id="GO:0008695">
    <property type="term" value="F:3-phenylpropionate dioxygenase activity"/>
    <property type="evidence" value="ECO:0007669"/>
    <property type="project" value="UniProtKB-EC"/>
</dbReference>
<evidence type="ECO:0000259" key="5">
    <source>
        <dbReference type="PROSITE" id="PS51296"/>
    </source>
</evidence>
<dbReference type="NCBIfam" id="NF007422">
    <property type="entry name" value="PRK09965.1"/>
    <property type="match status" value="1"/>
</dbReference>
<dbReference type="Pfam" id="PF00355">
    <property type="entry name" value="Rieske"/>
    <property type="match status" value="1"/>
</dbReference>
<keyword evidence="4" id="KW-0411">Iron-sulfur</keyword>
<evidence type="ECO:0000256" key="4">
    <source>
        <dbReference type="ARBA" id="ARBA00023014"/>
    </source>
</evidence>
<dbReference type="CDD" id="cd03528">
    <property type="entry name" value="Rieske_RO_ferredoxin"/>
    <property type="match status" value="1"/>
</dbReference>
<dbReference type="EMBL" id="CP076456">
    <property type="protein sequence ID" value="QWQ36572.1"/>
    <property type="molecule type" value="Genomic_DNA"/>
</dbReference>
<feature type="domain" description="Rieske" evidence="5">
    <location>
        <begin position="18"/>
        <end position="105"/>
    </location>
</feature>
<dbReference type="InterPro" id="IPR036922">
    <property type="entry name" value="Rieske_2Fe-2S_sf"/>
</dbReference>
<evidence type="ECO:0000313" key="7">
    <source>
        <dbReference type="Proteomes" id="UP000680588"/>
    </source>
</evidence>
<keyword evidence="7" id="KW-1185">Reference proteome</keyword>
<organism evidence="6 7">
    <name type="scientific">Arthrobacter sunyaminii</name>
    <dbReference type="NCBI Taxonomy" id="2816859"/>
    <lineage>
        <taxon>Bacteria</taxon>
        <taxon>Bacillati</taxon>
        <taxon>Actinomycetota</taxon>
        <taxon>Actinomycetes</taxon>
        <taxon>Micrococcales</taxon>
        <taxon>Micrococcaceae</taxon>
        <taxon>Arthrobacter</taxon>
    </lineage>
</organism>
<evidence type="ECO:0000313" key="6">
    <source>
        <dbReference type="EMBL" id="QWQ36572.1"/>
    </source>
</evidence>
<dbReference type="Proteomes" id="UP000680588">
    <property type="component" value="Chromosome"/>
</dbReference>
<dbReference type="RefSeq" id="WP_207348402.1">
    <property type="nucleotide sequence ID" value="NZ_CP076456.1"/>
</dbReference>
<reference evidence="6" key="1">
    <citation type="submission" date="2021-06" db="EMBL/GenBank/DDBJ databases">
        <title>Novel species in genus Arthrobacter.</title>
        <authorList>
            <person name="Zhang G."/>
        </authorList>
    </citation>
    <scope>NUCLEOTIDE SEQUENCE</scope>
    <source>
        <strain evidence="6">Zg-ZUI122</strain>
    </source>
</reference>
<dbReference type="SUPFAM" id="SSF50022">
    <property type="entry name" value="ISP domain"/>
    <property type="match status" value="1"/>
</dbReference>
<dbReference type="KEGG" id="asun:KG104_01750"/>
<dbReference type="PANTHER" id="PTHR21496">
    <property type="entry name" value="FERREDOXIN-RELATED"/>
    <property type="match status" value="1"/>
</dbReference>
<dbReference type="GO" id="GO:0046872">
    <property type="term" value="F:metal ion binding"/>
    <property type="evidence" value="ECO:0007669"/>
    <property type="project" value="UniProtKB-KW"/>
</dbReference>
<keyword evidence="6" id="KW-0223">Dioxygenase</keyword>
<keyword evidence="3" id="KW-0408">Iron</keyword>
<gene>
    <name evidence="6" type="ORF">KG104_01750</name>
</gene>
<protein>
    <submittedName>
        <fullName evidence="6">Bifunctional 3-phenylpropionate/cinnamic acid dioxygenase ferredoxin subunit</fullName>
        <ecNumber evidence="6">1.14.12.19</ecNumber>
    </submittedName>
</protein>
<dbReference type="Gene3D" id="2.102.10.10">
    <property type="entry name" value="Rieske [2Fe-2S] iron-sulphur domain"/>
    <property type="match status" value="1"/>
</dbReference>